<proteinExistence type="predicted"/>
<evidence type="ECO:0000313" key="1">
    <source>
        <dbReference type="EMBL" id="GGM42190.1"/>
    </source>
</evidence>
<gene>
    <name evidence="1" type="ORF">GCM10011608_28590</name>
</gene>
<name>A0A917TY45_9ACTN</name>
<accession>A0A917TY45</accession>
<sequence>MTAPFLSLAQILNRLALTARWALREHLPSPDGICPTCHTPDCAVANAARDVLDTIKRMRWRDPA</sequence>
<dbReference type="EMBL" id="BMNB01000011">
    <property type="protein sequence ID" value="GGM42190.1"/>
    <property type="molecule type" value="Genomic_DNA"/>
</dbReference>
<dbReference type="RefSeq" id="WP_189044356.1">
    <property type="nucleotide sequence ID" value="NZ_BMNB01000011.1"/>
</dbReference>
<reference evidence="1" key="1">
    <citation type="journal article" date="2014" name="Int. J. Syst. Evol. Microbiol.">
        <title>Complete genome sequence of Corynebacterium casei LMG S-19264T (=DSM 44701T), isolated from a smear-ripened cheese.</title>
        <authorList>
            <consortium name="US DOE Joint Genome Institute (JGI-PGF)"/>
            <person name="Walter F."/>
            <person name="Albersmeier A."/>
            <person name="Kalinowski J."/>
            <person name="Ruckert C."/>
        </authorList>
    </citation>
    <scope>NUCLEOTIDE SEQUENCE</scope>
    <source>
        <strain evidence="1">CGMCC 4.7312</strain>
    </source>
</reference>
<evidence type="ECO:0000313" key="2">
    <source>
        <dbReference type="Proteomes" id="UP000608890"/>
    </source>
</evidence>
<comment type="caution">
    <text evidence="1">The sequence shown here is derived from an EMBL/GenBank/DDBJ whole genome shotgun (WGS) entry which is preliminary data.</text>
</comment>
<dbReference type="AlphaFoldDB" id="A0A917TY45"/>
<dbReference type="Proteomes" id="UP000608890">
    <property type="component" value="Unassembled WGS sequence"/>
</dbReference>
<protein>
    <submittedName>
        <fullName evidence="1">Uncharacterized protein</fullName>
    </submittedName>
</protein>
<reference evidence="1" key="2">
    <citation type="submission" date="2020-09" db="EMBL/GenBank/DDBJ databases">
        <authorList>
            <person name="Sun Q."/>
            <person name="Zhou Y."/>
        </authorList>
    </citation>
    <scope>NUCLEOTIDE SEQUENCE</scope>
    <source>
        <strain evidence="1">CGMCC 4.7312</strain>
    </source>
</reference>
<keyword evidence="2" id="KW-1185">Reference proteome</keyword>
<organism evidence="1 2">
    <name type="scientific">Micromonospora sonchi</name>
    <dbReference type="NCBI Taxonomy" id="1763543"/>
    <lineage>
        <taxon>Bacteria</taxon>
        <taxon>Bacillati</taxon>
        <taxon>Actinomycetota</taxon>
        <taxon>Actinomycetes</taxon>
        <taxon>Micromonosporales</taxon>
        <taxon>Micromonosporaceae</taxon>
        <taxon>Micromonospora</taxon>
    </lineage>
</organism>